<evidence type="ECO:0000256" key="2">
    <source>
        <dbReference type="ARBA" id="ARBA00022723"/>
    </source>
</evidence>
<dbReference type="OrthoDB" id="1736050at2759"/>
<keyword evidence="5" id="KW-0539">Nucleus</keyword>
<dbReference type="SUPFAM" id="SSF57667">
    <property type="entry name" value="beta-beta-alpha zinc fingers"/>
    <property type="match status" value="1"/>
</dbReference>
<feature type="region of interest" description="Disordered" evidence="7">
    <location>
        <begin position="1"/>
        <end position="38"/>
    </location>
</feature>
<sequence length="304" mass="33199">MDSYGSHHELCPSEASSISAASESSSLREGDEKKVMKMKEKIMKGVSEVEPQPMGSGSSTSRVLLDLKLSNDNSNHGTSETELDLFNSTKAAPKEPVQDKNPTEKQSESRVFSCNFCKREFSTSQALGGHQNAHKQERALAKRRQGMDVGAFGHPHFPFYPYSGISPHPLLYGSNFNRSLGVRTDSMIQKSPSFPWPGSGYRSFGHGGWSRQGVMNPQPSLDNLRLEDFQAHSSACALPTAGTSPRFESGVLHSTTLGGPSITTIATSSNENRPQTIGDFLRPAEHSKNDRHHPDQGLDLSLKL</sequence>
<evidence type="ECO:0000256" key="4">
    <source>
        <dbReference type="ARBA" id="ARBA00022833"/>
    </source>
</evidence>
<feature type="compositionally biased region" description="Low complexity" evidence="7">
    <location>
        <begin position="13"/>
        <end position="25"/>
    </location>
</feature>
<protein>
    <submittedName>
        <fullName evidence="9">Zinc finger protein 3</fullName>
    </submittedName>
</protein>
<feature type="compositionally biased region" description="Basic and acidic residues" evidence="7">
    <location>
        <begin position="284"/>
        <end position="296"/>
    </location>
</feature>
<dbReference type="PROSITE" id="PS50157">
    <property type="entry name" value="ZINC_FINGER_C2H2_2"/>
    <property type="match status" value="1"/>
</dbReference>
<feature type="compositionally biased region" description="Basic and acidic residues" evidence="7">
    <location>
        <begin position="1"/>
        <end position="11"/>
    </location>
</feature>
<accession>A0A6A1WN55</accession>
<dbReference type="PANTHER" id="PTHR47287">
    <property type="entry name" value="C2H2 AND C2HC ZINC FINGERS SUPERFAMILY PROTEIN"/>
    <property type="match status" value="1"/>
</dbReference>
<dbReference type="InterPro" id="IPR044246">
    <property type="entry name" value="ZFP3-like"/>
</dbReference>
<dbReference type="GO" id="GO:0005634">
    <property type="term" value="C:nucleus"/>
    <property type="evidence" value="ECO:0007669"/>
    <property type="project" value="UniProtKB-SubCell"/>
</dbReference>
<feature type="domain" description="C2H2-type" evidence="8">
    <location>
        <begin position="112"/>
        <end position="139"/>
    </location>
</feature>
<organism evidence="9 10">
    <name type="scientific">Morella rubra</name>
    <name type="common">Chinese bayberry</name>
    <dbReference type="NCBI Taxonomy" id="262757"/>
    <lineage>
        <taxon>Eukaryota</taxon>
        <taxon>Viridiplantae</taxon>
        <taxon>Streptophyta</taxon>
        <taxon>Embryophyta</taxon>
        <taxon>Tracheophyta</taxon>
        <taxon>Spermatophyta</taxon>
        <taxon>Magnoliopsida</taxon>
        <taxon>eudicotyledons</taxon>
        <taxon>Gunneridae</taxon>
        <taxon>Pentapetalae</taxon>
        <taxon>rosids</taxon>
        <taxon>fabids</taxon>
        <taxon>Fagales</taxon>
        <taxon>Myricaceae</taxon>
        <taxon>Morella</taxon>
    </lineage>
</organism>
<dbReference type="InterPro" id="IPR013087">
    <property type="entry name" value="Znf_C2H2_type"/>
</dbReference>
<evidence type="ECO:0000313" key="9">
    <source>
        <dbReference type="EMBL" id="KAB1226681.1"/>
    </source>
</evidence>
<evidence type="ECO:0000256" key="6">
    <source>
        <dbReference type="PROSITE-ProRule" id="PRU00042"/>
    </source>
</evidence>
<reference evidence="9 10" key="1">
    <citation type="journal article" date="2019" name="Plant Biotechnol. J.">
        <title>The red bayberry genome and genetic basis of sex determination.</title>
        <authorList>
            <person name="Jia H.M."/>
            <person name="Jia H.J."/>
            <person name="Cai Q.L."/>
            <person name="Wang Y."/>
            <person name="Zhao H.B."/>
            <person name="Yang W.F."/>
            <person name="Wang G.Y."/>
            <person name="Li Y.H."/>
            <person name="Zhan D.L."/>
            <person name="Shen Y.T."/>
            <person name="Niu Q.F."/>
            <person name="Chang L."/>
            <person name="Qiu J."/>
            <person name="Zhao L."/>
            <person name="Xie H.B."/>
            <person name="Fu W.Y."/>
            <person name="Jin J."/>
            <person name="Li X.W."/>
            <person name="Jiao Y."/>
            <person name="Zhou C.C."/>
            <person name="Tu T."/>
            <person name="Chai C.Y."/>
            <person name="Gao J.L."/>
            <person name="Fan L.J."/>
            <person name="van de Weg E."/>
            <person name="Wang J.Y."/>
            <person name="Gao Z.S."/>
        </authorList>
    </citation>
    <scope>NUCLEOTIDE SEQUENCE [LARGE SCALE GENOMIC DNA]</scope>
    <source>
        <tissue evidence="9">Leaves</tissue>
    </source>
</reference>
<feature type="compositionally biased region" description="Basic and acidic residues" evidence="7">
    <location>
        <begin position="26"/>
        <end position="38"/>
    </location>
</feature>
<dbReference type="EMBL" id="RXIC02000019">
    <property type="protein sequence ID" value="KAB1226681.1"/>
    <property type="molecule type" value="Genomic_DNA"/>
</dbReference>
<keyword evidence="4" id="KW-0862">Zinc</keyword>
<dbReference type="GO" id="GO:0009788">
    <property type="term" value="P:negative regulation of abscisic acid-activated signaling pathway"/>
    <property type="evidence" value="ECO:0007669"/>
    <property type="project" value="InterPro"/>
</dbReference>
<evidence type="ECO:0000256" key="5">
    <source>
        <dbReference type="ARBA" id="ARBA00023242"/>
    </source>
</evidence>
<evidence type="ECO:0000256" key="3">
    <source>
        <dbReference type="ARBA" id="ARBA00022771"/>
    </source>
</evidence>
<keyword evidence="3 6" id="KW-0863">Zinc-finger</keyword>
<feature type="region of interest" description="Disordered" evidence="7">
    <location>
        <begin position="70"/>
        <end position="108"/>
    </location>
</feature>
<comment type="subcellular location">
    <subcellularLocation>
        <location evidence="1">Nucleus</location>
    </subcellularLocation>
</comment>
<dbReference type="GO" id="GO:0008270">
    <property type="term" value="F:zinc ion binding"/>
    <property type="evidence" value="ECO:0007669"/>
    <property type="project" value="UniProtKB-KW"/>
</dbReference>
<evidence type="ECO:0000259" key="8">
    <source>
        <dbReference type="PROSITE" id="PS50157"/>
    </source>
</evidence>
<evidence type="ECO:0000256" key="1">
    <source>
        <dbReference type="ARBA" id="ARBA00004123"/>
    </source>
</evidence>
<dbReference type="AlphaFoldDB" id="A0A6A1WN55"/>
<evidence type="ECO:0000256" key="7">
    <source>
        <dbReference type="SAM" id="MobiDB-lite"/>
    </source>
</evidence>
<keyword evidence="10" id="KW-1185">Reference proteome</keyword>
<name>A0A6A1WN55_9ROSI</name>
<gene>
    <name evidence="9" type="ORF">CJ030_MR1G008470</name>
</gene>
<keyword evidence="2" id="KW-0479">Metal-binding</keyword>
<evidence type="ECO:0000313" key="10">
    <source>
        <dbReference type="Proteomes" id="UP000516437"/>
    </source>
</evidence>
<dbReference type="PANTHER" id="PTHR47287:SF9">
    <property type="entry name" value="ZINC FINGER PROTEIN 4-LIKE"/>
    <property type="match status" value="1"/>
</dbReference>
<dbReference type="Gene3D" id="3.30.160.60">
    <property type="entry name" value="Classic Zinc Finger"/>
    <property type="match status" value="1"/>
</dbReference>
<feature type="region of interest" description="Disordered" evidence="7">
    <location>
        <begin position="284"/>
        <end position="304"/>
    </location>
</feature>
<dbReference type="Proteomes" id="UP000516437">
    <property type="component" value="Chromosome 1"/>
</dbReference>
<feature type="compositionally biased region" description="Basic and acidic residues" evidence="7">
    <location>
        <begin position="92"/>
        <end position="108"/>
    </location>
</feature>
<comment type="caution">
    <text evidence="9">The sequence shown here is derived from an EMBL/GenBank/DDBJ whole genome shotgun (WGS) entry which is preliminary data.</text>
</comment>
<proteinExistence type="predicted"/>
<dbReference type="InterPro" id="IPR036236">
    <property type="entry name" value="Znf_C2H2_sf"/>
</dbReference>
<feature type="compositionally biased region" description="Polar residues" evidence="7">
    <location>
        <begin position="76"/>
        <end position="90"/>
    </location>
</feature>
<dbReference type="Pfam" id="PF13912">
    <property type="entry name" value="zf-C2H2_6"/>
    <property type="match status" value="1"/>
</dbReference>
<dbReference type="PROSITE" id="PS00028">
    <property type="entry name" value="ZINC_FINGER_C2H2_1"/>
    <property type="match status" value="1"/>
</dbReference>